<protein>
    <submittedName>
        <fullName evidence="1">Uncharacterized protein</fullName>
    </submittedName>
</protein>
<comment type="caution">
    <text evidence="1">The sequence shown here is derived from an EMBL/GenBank/DDBJ whole genome shotgun (WGS) entry which is preliminary data.</text>
</comment>
<keyword evidence="2" id="KW-1185">Reference proteome</keyword>
<dbReference type="GeneID" id="36347257"/>
<name>A0A2P5A2U1_9HYPO</name>
<organism evidence="1 2">
    <name type="scientific">Trichoderma gamsii</name>
    <dbReference type="NCBI Taxonomy" id="398673"/>
    <lineage>
        <taxon>Eukaryota</taxon>
        <taxon>Fungi</taxon>
        <taxon>Dikarya</taxon>
        <taxon>Ascomycota</taxon>
        <taxon>Pezizomycotina</taxon>
        <taxon>Sordariomycetes</taxon>
        <taxon>Hypocreomycetidae</taxon>
        <taxon>Hypocreales</taxon>
        <taxon>Hypocreaceae</taxon>
        <taxon>Trichoderma</taxon>
    </lineage>
</organism>
<proteinExistence type="predicted"/>
<dbReference type="AlphaFoldDB" id="A0A2P5A2U1"/>
<gene>
    <name evidence="1" type="ORF">TGAM01_v200251</name>
</gene>
<sequence>MVEQLHYDTGCPAIKNIRDPHGREQVCATQAAARACRRLSASSFEQSCSRKAYATRGDHVLGSQILGLWPAIAQAMAQHLPTPAGQPQSAEVLVAVLALVGDAITISTTFDFAAPAGSTSAANDVCDAHHAIFANSSIRCRQPFYWTRALQTPWMRIFFTPMWFL</sequence>
<dbReference type="RefSeq" id="XP_024406735.1">
    <property type="nucleotide sequence ID" value="XM_024548520.1"/>
</dbReference>
<accession>A0A2P5A2U1</accession>
<reference evidence="1 2" key="1">
    <citation type="journal article" date="2016" name="Genome Announc.">
        <title>Draft Whole-Genome Sequence of Trichoderma gamsii T6085, a Promising Biocontrol Agent of Fusarium Head Blight on Wheat.</title>
        <authorList>
            <person name="Baroncelli R."/>
            <person name="Zapparata A."/>
            <person name="Piaggeschi G."/>
            <person name="Sarrocco S."/>
            <person name="Vannacci G."/>
        </authorList>
    </citation>
    <scope>NUCLEOTIDE SEQUENCE [LARGE SCALE GENOMIC DNA]</scope>
    <source>
        <strain evidence="1 2">T6085</strain>
    </source>
</reference>
<dbReference type="Proteomes" id="UP000054821">
    <property type="component" value="Unassembled WGS sequence"/>
</dbReference>
<dbReference type="EMBL" id="JPDN02000001">
    <property type="protein sequence ID" value="PON30831.1"/>
    <property type="molecule type" value="Genomic_DNA"/>
</dbReference>
<evidence type="ECO:0000313" key="2">
    <source>
        <dbReference type="Proteomes" id="UP000054821"/>
    </source>
</evidence>
<evidence type="ECO:0000313" key="1">
    <source>
        <dbReference type="EMBL" id="PON30831.1"/>
    </source>
</evidence>